<gene>
    <name evidence="1" type="ORF">AUEXF2481DRAFT_504709</name>
</gene>
<dbReference type="RefSeq" id="XP_013339780.1">
    <property type="nucleotide sequence ID" value="XM_013484326.1"/>
</dbReference>
<dbReference type="InParanoid" id="A0A074YWI4"/>
<protein>
    <submittedName>
        <fullName evidence="1">Uncharacterized protein</fullName>
    </submittedName>
</protein>
<proteinExistence type="predicted"/>
<name>A0A074YWI4_AURSE</name>
<dbReference type="GeneID" id="25368672"/>
<dbReference type="Proteomes" id="UP000030641">
    <property type="component" value="Unassembled WGS sequence"/>
</dbReference>
<keyword evidence="2" id="KW-1185">Reference proteome</keyword>
<dbReference type="AlphaFoldDB" id="A0A074YWI4"/>
<organism evidence="1 2">
    <name type="scientific">Aureobasidium subglaciale (strain EXF-2481)</name>
    <name type="common">Aureobasidium pullulans var. subglaciale</name>
    <dbReference type="NCBI Taxonomy" id="1043005"/>
    <lineage>
        <taxon>Eukaryota</taxon>
        <taxon>Fungi</taxon>
        <taxon>Dikarya</taxon>
        <taxon>Ascomycota</taxon>
        <taxon>Pezizomycotina</taxon>
        <taxon>Dothideomycetes</taxon>
        <taxon>Dothideomycetidae</taxon>
        <taxon>Dothideales</taxon>
        <taxon>Saccotheciaceae</taxon>
        <taxon>Aureobasidium</taxon>
    </lineage>
</organism>
<accession>A0A074YWI4</accession>
<dbReference type="OrthoDB" id="10604322at2759"/>
<evidence type="ECO:0000313" key="2">
    <source>
        <dbReference type="Proteomes" id="UP000030641"/>
    </source>
</evidence>
<sequence length="108" mass="12510">MDRVLREYSRMSQRITFHYQSRYASLPASHHTHYQHLRLSWTDVPNPTFHFVAHTMSANLPRSVPPSSVIFVSELICRLFSPLSLFSCIKGHERALFSSHTFSSFVSV</sequence>
<dbReference type="EMBL" id="KL584780">
    <property type="protein sequence ID" value="KEQ91221.1"/>
    <property type="molecule type" value="Genomic_DNA"/>
</dbReference>
<reference evidence="1 2" key="1">
    <citation type="journal article" date="2014" name="BMC Genomics">
        <title>Genome sequencing of four Aureobasidium pullulans varieties: biotechnological potential, stress tolerance, and description of new species.</title>
        <authorList>
            <person name="Gostin Ar C."/>
            <person name="Ohm R.A."/>
            <person name="Kogej T."/>
            <person name="Sonjak S."/>
            <person name="Turk M."/>
            <person name="Zajc J."/>
            <person name="Zalar P."/>
            <person name="Grube M."/>
            <person name="Sun H."/>
            <person name="Han J."/>
            <person name="Sharma A."/>
            <person name="Chiniquy J."/>
            <person name="Ngan C.Y."/>
            <person name="Lipzen A."/>
            <person name="Barry K."/>
            <person name="Grigoriev I.V."/>
            <person name="Gunde-Cimerman N."/>
        </authorList>
    </citation>
    <scope>NUCLEOTIDE SEQUENCE [LARGE SCALE GENOMIC DNA]</scope>
    <source>
        <strain evidence="1 2">EXF-2481</strain>
    </source>
</reference>
<dbReference type="HOGENOM" id="CLU_2196421_0_0_1"/>
<evidence type="ECO:0000313" key="1">
    <source>
        <dbReference type="EMBL" id="KEQ91221.1"/>
    </source>
</evidence>